<proteinExistence type="inferred from homology"/>
<evidence type="ECO:0000313" key="11">
    <source>
        <dbReference type="EMBL" id="WSE29570.1"/>
    </source>
</evidence>
<gene>
    <name evidence="11" type="ORF">VSH64_43370</name>
</gene>
<comment type="subcellular location">
    <subcellularLocation>
        <location evidence="1">Cell membrane</location>
        <topology evidence="1">Multi-pass membrane protein</topology>
    </subcellularLocation>
</comment>
<feature type="region of interest" description="Disordered" evidence="9">
    <location>
        <begin position="45"/>
        <end position="80"/>
    </location>
</feature>
<comment type="similarity">
    <text evidence="3">Belongs to the CobD/CbiB family.</text>
</comment>
<evidence type="ECO:0000256" key="10">
    <source>
        <dbReference type="SAM" id="Phobius"/>
    </source>
</evidence>
<evidence type="ECO:0000256" key="2">
    <source>
        <dbReference type="ARBA" id="ARBA00004953"/>
    </source>
</evidence>
<dbReference type="InterPro" id="IPR004485">
    <property type="entry name" value="Cobalamin_biosynth_CobD/CbiB"/>
</dbReference>
<name>A0ABZ1I5L6_9PSEU</name>
<keyword evidence="8 10" id="KW-0472">Membrane</keyword>
<dbReference type="PANTHER" id="PTHR34308:SF1">
    <property type="entry name" value="COBALAMIN BIOSYNTHESIS PROTEIN CBIB"/>
    <property type="match status" value="1"/>
</dbReference>
<protein>
    <submittedName>
        <fullName evidence="11">Cobalamin biosynthesis protein</fullName>
    </submittedName>
</protein>
<keyword evidence="12" id="KW-1185">Reference proteome</keyword>
<feature type="transmembrane region" description="Helical" evidence="10">
    <location>
        <begin position="372"/>
        <end position="390"/>
    </location>
</feature>
<evidence type="ECO:0000256" key="4">
    <source>
        <dbReference type="ARBA" id="ARBA00022475"/>
    </source>
</evidence>
<keyword evidence="7 10" id="KW-1133">Transmembrane helix</keyword>
<accession>A0ABZ1I5L6</accession>
<sequence length="395" mass="39106">MSAARAIGLMLGLAADGVLGNPRHRPPVTAFRRLVAPSAAGTGALAGHGAESVAGSREVNRGAVGAPGESARPSTGDSGTEAAFALATAARAGGAPAGEPAAGLQVTGSVGGGSAAAWQAAVGGRGAPAVVTMSARTAAKGIGLAGAVVVVGLLAERAGRGRPLVQAVTTAVTTWAVVGAAGLATQGTELARDLEEGRLEPARATLSELDPRVADGLGMIALSRAAVETLAENTSEVVVAPLLWGALAGVPGLVASRTISVLARGSAGHWFVARLDELVHLVPTRIAAALTVLAAPVVGGSAGGAWRAWRRDTIAHPSPNAGRVEAAFAGALEIRVGGRTVYPHGVVELPVLGVGRNPDAGHVTRAVELSRVVGWLAGATSVTAAVLLGARRRRK</sequence>
<evidence type="ECO:0000313" key="12">
    <source>
        <dbReference type="Proteomes" id="UP001330812"/>
    </source>
</evidence>
<keyword evidence="6 10" id="KW-0812">Transmembrane</keyword>
<evidence type="ECO:0000256" key="5">
    <source>
        <dbReference type="ARBA" id="ARBA00022573"/>
    </source>
</evidence>
<keyword evidence="5" id="KW-0169">Cobalamin biosynthesis</keyword>
<comment type="pathway">
    <text evidence="2">Cofactor biosynthesis; adenosylcobalamin biosynthesis.</text>
</comment>
<dbReference type="Pfam" id="PF03186">
    <property type="entry name" value="CobD_Cbib"/>
    <property type="match status" value="1"/>
</dbReference>
<dbReference type="Proteomes" id="UP001330812">
    <property type="component" value="Chromosome"/>
</dbReference>
<dbReference type="PANTHER" id="PTHR34308">
    <property type="entry name" value="COBALAMIN BIOSYNTHESIS PROTEIN CBIB"/>
    <property type="match status" value="1"/>
</dbReference>
<reference evidence="11 12" key="1">
    <citation type="journal article" date="2015" name="Int. J. Syst. Evol. Microbiol.">
        <title>Amycolatopsis rhabdoformis sp. nov., an actinomycete isolated from a tropical forest soil.</title>
        <authorList>
            <person name="Souza W.R."/>
            <person name="Silva R.E."/>
            <person name="Goodfellow M."/>
            <person name="Busarakam K."/>
            <person name="Figueiro F.S."/>
            <person name="Ferreira D."/>
            <person name="Rodrigues-Filho E."/>
            <person name="Moraes L.A.B."/>
            <person name="Zucchi T.D."/>
        </authorList>
    </citation>
    <scope>NUCLEOTIDE SEQUENCE [LARGE SCALE GENOMIC DNA]</scope>
    <source>
        <strain evidence="11 12">NCIMB 14900</strain>
    </source>
</reference>
<evidence type="ECO:0000256" key="1">
    <source>
        <dbReference type="ARBA" id="ARBA00004651"/>
    </source>
</evidence>
<keyword evidence="4" id="KW-1003">Cell membrane</keyword>
<evidence type="ECO:0000256" key="8">
    <source>
        <dbReference type="ARBA" id="ARBA00023136"/>
    </source>
</evidence>
<evidence type="ECO:0000256" key="3">
    <source>
        <dbReference type="ARBA" id="ARBA00006263"/>
    </source>
</evidence>
<evidence type="ECO:0000256" key="6">
    <source>
        <dbReference type="ARBA" id="ARBA00022692"/>
    </source>
</evidence>
<evidence type="ECO:0000256" key="7">
    <source>
        <dbReference type="ARBA" id="ARBA00022989"/>
    </source>
</evidence>
<organism evidence="11 12">
    <name type="scientific">Amycolatopsis rhabdoformis</name>
    <dbReference type="NCBI Taxonomy" id="1448059"/>
    <lineage>
        <taxon>Bacteria</taxon>
        <taxon>Bacillati</taxon>
        <taxon>Actinomycetota</taxon>
        <taxon>Actinomycetes</taxon>
        <taxon>Pseudonocardiales</taxon>
        <taxon>Pseudonocardiaceae</taxon>
        <taxon>Amycolatopsis</taxon>
    </lineage>
</organism>
<dbReference type="EMBL" id="CP142149">
    <property type="protein sequence ID" value="WSE29570.1"/>
    <property type="molecule type" value="Genomic_DNA"/>
</dbReference>
<evidence type="ECO:0000256" key="9">
    <source>
        <dbReference type="SAM" id="MobiDB-lite"/>
    </source>
</evidence>